<protein>
    <submittedName>
        <fullName evidence="3">Activating signal cointegrator 1 complex subunit 3-like</fullName>
    </submittedName>
</protein>
<evidence type="ECO:0000313" key="2">
    <source>
        <dbReference type="Proteomes" id="UP000504611"/>
    </source>
</evidence>
<dbReference type="KEGG" id="ncc:104963387"/>
<dbReference type="AlphaFoldDB" id="A0A6I9PYI1"/>
<evidence type="ECO:0000313" key="3">
    <source>
        <dbReference type="RefSeq" id="XP_010790271.1"/>
    </source>
</evidence>
<dbReference type="GeneID" id="104963387"/>
<sequence>MMKLYRREEKRERKRGKGGEECESSDAALTFDPREMRTQREQALLTARRDPILSRERVYERIRYPNVYDCHAEAAKTPAFVGGAK</sequence>
<keyword evidence="2" id="KW-1185">Reference proteome</keyword>
<proteinExistence type="predicted"/>
<organism evidence="2 3">
    <name type="scientific">Notothenia coriiceps</name>
    <name type="common">black rockcod</name>
    <dbReference type="NCBI Taxonomy" id="8208"/>
    <lineage>
        <taxon>Eukaryota</taxon>
        <taxon>Metazoa</taxon>
        <taxon>Chordata</taxon>
        <taxon>Craniata</taxon>
        <taxon>Vertebrata</taxon>
        <taxon>Euteleostomi</taxon>
        <taxon>Actinopterygii</taxon>
        <taxon>Neopterygii</taxon>
        <taxon>Teleostei</taxon>
        <taxon>Neoteleostei</taxon>
        <taxon>Acanthomorphata</taxon>
        <taxon>Eupercaria</taxon>
        <taxon>Perciformes</taxon>
        <taxon>Notothenioidei</taxon>
        <taxon>Nototheniidae</taxon>
        <taxon>Notothenia</taxon>
    </lineage>
</organism>
<feature type="compositionally biased region" description="Basic and acidic residues" evidence="1">
    <location>
        <begin position="1"/>
        <end position="11"/>
    </location>
</feature>
<dbReference type="Proteomes" id="UP000504611">
    <property type="component" value="Unplaced"/>
</dbReference>
<feature type="region of interest" description="Disordered" evidence="1">
    <location>
        <begin position="1"/>
        <end position="36"/>
    </location>
</feature>
<accession>A0A6I9PYI1</accession>
<gene>
    <name evidence="3" type="primary">LOC104963387</name>
</gene>
<evidence type="ECO:0000256" key="1">
    <source>
        <dbReference type="SAM" id="MobiDB-lite"/>
    </source>
</evidence>
<reference evidence="3" key="1">
    <citation type="submission" date="2025-08" db="UniProtKB">
        <authorList>
            <consortium name="RefSeq"/>
        </authorList>
    </citation>
    <scope>IDENTIFICATION</scope>
    <source>
        <tissue evidence="3">Muscle</tissue>
    </source>
</reference>
<feature type="non-terminal residue" evidence="3">
    <location>
        <position position="85"/>
    </location>
</feature>
<dbReference type="OrthoDB" id="5575at2759"/>
<dbReference type="RefSeq" id="XP_010790271.1">
    <property type="nucleotide sequence ID" value="XM_010791969.1"/>
</dbReference>
<name>A0A6I9PYI1_9TELE</name>